<reference evidence="1" key="1">
    <citation type="submission" date="2020-11" db="EMBL/GenBank/DDBJ databases">
        <authorList>
            <person name="Tran Van P."/>
        </authorList>
    </citation>
    <scope>NUCLEOTIDE SEQUENCE</scope>
</reference>
<dbReference type="AlphaFoldDB" id="A0A7R9QLG2"/>
<sequence>MNFDLSHTVPLELQVTNVDSHLYRLANKFYDPCRWERGLEFMSYRIGLIYPANKKWPKRPRSGIQPRDLQLVNFAARLGGKVYELSHKY</sequence>
<organism evidence="1">
    <name type="scientific">Oppiella nova</name>
    <dbReference type="NCBI Taxonomy" id="334625"/>
    <lineage>
        <taxon>Eukaryota</taxon>
        <taxon>Metazoa</taxon>
        <taxon>Ecdysozoa</taxon>
        <taxon>Arthropoda</taxon>
        <taxon>Chelicerata</taxon>
        <taxon>Arachnida</taxon>
        <taxon>Acari</taxon>
        <taxon>Acariformes</taxon>
        <taxon>Sarcoptiformes</taxon>
        <taxon>Oribatida</taxon>
        <taxon>Brachypylina</taxon>
        <taxon>Oppioidea</taxon>
        <taxon>Oppiidae</taxon>
        <taxon>Oppiella</taxon>
    </lineage>
</organism>
<dbReference type="Proteomes" id="UP000728032">
    <property type="component" value="Unassembled WGS sequence"/>
</dbReference>
<name>A0A7R9QLG2_9ACAR</name>
<gene>
    <name evidence="1" type="ORF">ONB1V03_LOCUS7822</name>
</gene>
<dbReference type="EMBL" id="OC918968">
    <property type="protein sequence ID" value="CAD7650458.1"/>
    <property type="molecule type" value="Genomic_DNA"/>
</dbReference>
<evidence type="ECO:0000313" key="2">
    <source>
        <dbReference type="Proteomes" id="UP000728032"/>
    </source>
</evidence>
<accession>A0A7R9QLG2</accession>
<dbReference type="EMBL" id="CAJPVJ010004143">
    <property type="protein sequence ID" value="CAG2168332.1"/>
    <property type="molecule type" value="Genomic_DNA"/>
</dbReference>
<keyword evidence="2" id="KW-1185">Reference proteome</keyword>
<proteinExistence type="predicted"/>
<evidence type="ECO:0000313" key="1">
    <source>
        <dbReference type="EMBL" id="CAD7650458.1"/>
    </source>
</evidence>
<protein>
    <submittedName>
        <fullName evidence="1">Uncharacterized protein</fullName>
    </submittedName>
</protein>